<dbReference type="InterPro" id="IPR051310">
    <property type="entry name" value="MCP_chemotaxis"/>
</dbReference>
<dbReference type="PROSITE" id="PS50111">
    <property type="entry name" value="CHEMOTAXIS_TRANSDUC_2"/>
    <property type="match status" value="1"/>
</dbReference>
<feature type="domain" description="HAMP" evidence="6">
    <location>
        <begin position="492"/>
        <end position="545"/>
    </location>
</feature>
<evidence type="ECO:0000256" key="1">
    <source>
        <dbReference type="ARBA" id="ARBA00004370"/>
    </source>
</evidence>
<dbReference type="PANTHER" id="PTHR43531">
    <property type="entry name" value="PROTEIN ICFG"/>
    <property type="match status" value="1"/>
</dbReference>
<dbReference type="GO" id="GO:0016020">
    <property type="term" value="C:membrane"/>
    <property type="evidence" value="ECO:0007669"/>
    <property type="project" value="UniProtKB-SubCell"/>
</dbReference>
<dbReference type="GO" id="GO:0007165">
    <property type="term" value="P:signal transduction"/>
    <property type="evidence" value="ECO:0007669"/>
    <property type="project" value="UniProtKB-KW"/>
</dbReference>
<dbReference type="Gene3D" id="6.10.340.10">
    <property type="match status" value="1"/>
</dbReference>
<comment type="subcellular location">
    <subcellularLocation>
        <location evidence="1">Membrane</location>
    </subcellularLocation>
</comment>
<protein>
    <submittedName>
        <fullName evidence="7">Methyl-accepting chemotaxis protein</fullName>
    </submittedName>
</protein>
<dbReference type="AlphaFoldDB" id="A0A1H3ITI1"/>
<evidence type="ECO:0000256" key="2">
    <source>
        <dbReference type="ARBA" id="ARBA00022500"/>
    </source>
</evidence>
<evidence type="ECO:0000256" key="4">
    <source>
        <dbReference type="PROSITE-ProRule" id="PRU00284"/>
    </source>
</evidence>
<dbReference type="SUPFAM" id="SSF158472">
    <property type="entry name" value="HAMP domain-like"/>
    <property type="match status" value="1"/>
</dbReference>
<dbReference type="OrthoDB" id="354287at2"/>
<evidence type="ECO:0000313" key="8">
    <source>
        <dbReference type="Proteomes" id="UP000199286"/>
    </source>
</evidence>
<evidence type="ECO:0000259" key="6">
    <source>
        <dbReference type="PROSITE" id="PS50885"/>
    </source>
</evidence>
<evidence type="ECO:0000256" key="3">
    <source>
        <dbReference type="ARBA" id="ARBA00029447"/>
    </source>
</evidence>
<proteinExistence type="inferred from homology"/>
<comment type="similarity">
    <text evidence="3">Belongs to the methyl-accepting chemotaxis (MCP) protein family.</text>
</comment>
<organism evidence="7 8">
    <name type="scientific">Citreimonas salinaria</name>
    <dbReference type="NCBI Taxonomy" id="321339"/>
    <lineage>
        <taxon>Bacteria</taxon>
        <taxon>Pseudomonadati</taxon>
        <taxon>Pseudomonadota</taxon>
        <taxon>Alphaproteobacteria</taxon>
        <taxon>Rhodobacterales</taxon>
        <taxon>Roseobacteraceae</taxon>
        <taxon>Citreimonas</taxon>
    </lineage>
</organism>
<dbReference type="Gene3D" id="1.10.287.950">
    <property type="entry name" value="Methyl-accepting chemotaxis protein"/>
    <property type="match status" value="1"/>
</dbReference>
<dbReference type="InterPro" id="IPR004089">
    <property type="entry name" value="MCPsignal_dom"/>
</dbReference>
<dbReference type="SUPFAM" id="SSF58104">
    <property type="entry name" value="Methyl-accepting chemotaxis protein (MCP) signaling domain"/>
    <property type="match status" value="1"/>
</dbReference>
<name>A0A1H3ITI1_9RHOB</name>
<dbReference type="PROSITE" id="PS50885">
    <property type="entry name" value="HAMP"/>
    <property type="match status" value="2"/>
</dbReference>
<keyword evidence="2" id="KW-0145">Chemotaxis</keyword>
<dbReference type="Proteomes" id="UP000199286">
    <property type="component" value="Unassembled WGS sequence"/>
</dbReference>
<keyword evidence="4" id="KW-0807">Transducer</keyword>
<dbReference type="SMART" id="SM00283">
    <property type="entry name" value="MA"/>
    <property type="match status" value="1"/>
</dbReference>
<dbReference type="FunFam" id="1.10.287.950:FF:000001">
    <property type="entry name" value="Methyl-accepting chemotaxis sensory transducer"/>
    <property type="match status" value="1"/>
</dbReference>
<dbReference type="CDD" id="cd06225">
    <property type="entry name" value="HAMP"/>
    <property type="match status" value="1"/>
</dbReference>
<sequence length="888" mass="92809">MSAQILKSRPRGRGWLSSIGARLTLILLALGGVSALLGVVASMVFARVSEDMSHLTRTELAALEHSGALVAATDSAKNAMIGAIAARDAEALEARAQAAGEAAVQLDAAVAGLADELRADLQADATKAGERLGALVAARDLQFENEARVAQGLDALRAAGASLSERMVEMADAAYFDLAMGGETTIEAVDATLSDLVEEQFVALQSLLGARAEINLLSGAILSAQLSTDDSTRSILDDLALASRGRLVELIAGLEANAYGAASAESIRQAADAFAEIRQARGFRTGAATSRILAVRRDADVLLASAIDDMIFGLMIAAEEASAENREAIQGLLDEEVSFINTLFEISGAVSRFQESALDVAVAQHPDDVRLVAPDLLRNAEALSAHKGFADGALDASLAELVRLADPEGGLPAFKKAALQADIAAAEAVQAASAAVLLISERAAELGVASRGEIATMATEIQTEIAGARDQVDILLFVQAGGVLLALLLTRLLVQRPLRRISETTERLASGDLAEVTGFDRASLEINRIARALSVFRDGLIEKDAMEASQNAERQARMAEQMAAVTLIGNGLERLSRGDLTQRIEEDMAEGYDKLRTDFNNAQDNLRDMLRELSDASSVILSGTGELSAASDDLSRRTESQAATLEESVAALDEVTSNVNAAAGHARDVETTIEAAKTEAEQSRSVVREAIDAMQAIKTSSDKISSIVSVIDDIAFQTNLLSLNAGVEAARAGEAGRGFAVVASEVRGLAQRSSESAMEIKALIGDSAQRVDHGVDLVGNAGDALMSMLERFSDVSTMVAGISQSSVDQATSLKEVNTAMTDLDVVTQENAAMVQRTTEATTGLNNEASRLSALAARFAVDATPGALGQPVRRQGSGLRGVAGPVRAA</sequence>
<dbReference type="RefSeq" id="WP_089882346.1">
    <property type="nucleotide sequence ID" value="NZ_FNPF01000005.1"/>
</dbReference>
<dbReference type="CDD" id="cd11386">
    <property type="entry name" value="MCP_signal"/>
    <property type="match status" value="1"/>
</dbReference>
<dbReference type="SMART" id="SM00304">
    <property type="entry name" value="HAMP"/>
    <property type="match status" value="2"/>
</dbReference>
<dbReference type="PANTHER" id="PTHR43531:SF11">
    <property type="entry name" value="METHYL-ACCEPTING CHEMOTAXIS PROTEIN 3"/>
    <property type="match status" value="1"/>
</dbReference>
<reference evidence="7 8" key="1">
    <citation type="submission" date="2016-10" db="EMBL/GenBank/DDBJ databases">
        <authorList>
            <person name="de Groot N.N."/>
        </authorList>
    </citation>
    <scope>NUCLEOTIDE SEQUENCE [LARGE SCALE GENOMIC DNA]</scope>
    <source>
        <strain evidence="7 8">DSM 26880</strain>
    </source>
</reference>
<evidence type="ECO:0000259" key="5">
    <source>
        <dbReference type="PROSITE" id="PS50111"/>
    </source>
</evidence>
<dbReference type="STRING" id="321339.SAMN05444340_105234"/>
<dbReference type="EMBL" id="FNPF01000005">
    <property type="protein sequence ID" value="SDY30458.1"/>
    <property type="molecule type" value="Genomic_DNA"/>
</dbReference>
<dbReference type="Pfam" id="PF00672">
    <property type="entry name" value="HAMP"/>
    <property type="match status" value="1"/>
</dbReference>
<dbReference type="InterPro" id="IPR003660">
    <property type="entry name" value="HAMP_dom"/>
</dbReference>
<feature type="domain" description="HAMP" evidence="6">
    <location>
        <begin position="559"/>
        <end position="611"/>
    </location>
</feature>
<keyword evidence="8" id="KW-1185">Reference proteome</keyword>
<accession>A0A1H3ITI1</accession>
<feature type="domain" description="Methyl-accepting transducer" evidence="5">
    <location>
        <begin position="616"/>
        <end position="845"/>
    </location>
</feature>
<dbReference type="GO" id="GO:0006935">
    <property type="term" value="P:chemotaxis"/>
    <property type="evidence" value="ECO:0007669"/>
    <property type="project" value="UniProtKB-KW"/>
</dbReference>
<dbReference type="Pfam" id="PF00015">
    <property type="entry name" value="MCPsignal"/>
    <property type="match status" value="1"/>
</dbReference>
<evidence type="ECO:0000313" key="7">
    <source>
        <dbReference type="EMBL" id="SDY30458.1"/>
    </source>
</evidence>
<gene>
    <name evidence="7" type="ORF">SAMN05444340_105234</name>
</gene>